<feature type="chain" id="PRO_5014566978" description="MD-2-related lipid-recognition domain-containing protein" evidence="1">
    <location>
        <begin position="23"/>
        <end position="183"/>
    </location>
</feature>
<dbReference type="VEuPathDB" id="VectorBase:CQUJHB015988"/>
<reference evidence="3" key="2">
    <citation type="submission" date="2021-02" db="UniProtKB">
        <authorList>
            <consortium name="EnsemblMetazoa"/>
        </authorList>
    </citation>
    <scope>IDENTIFICATION</scope>
    <source>
        <strain evidence="3">JHB</strain>
    </source>
</reference>
<organism>
    <name type="scientific">Culex quinquefasciatus</name>
    <name type="common">Southern house mosquito</name>
    <name type="synonym">Culex pungens</name>
    <dbReference type="NCBI Taxonomy" id="7176"/>
    <lineage>
        <taxon>Eukaryota</taxon>
        <taxon>Metazoa</taxon>
        <taxon>Ecdysozoa</taxon>
        <taxon>Arthropoda</taxon>
        <taxon>Hexapoda</taxon>
        <taxon>Insecta</taxon>
        <taxon>Pterygota</taxon>
        <taxon>Neoptera</taxon>
        <taxon>Endopterygota</taxon>
        <taxon>Diptera</taxon>
        <taxon>Nematocera</taxon>
        <taxon>Culicoidea</taxon>
        <taxon>Culicidae</taxon>
        <taxon>Culicinae</taxon>
        <taxon>Culicini</taxon>
        <taxon>Culex</taxon>
        <taxon>Culex</taxon>
    </lineage>
</organism>
<dbReference type="HOGENOM" id="CLU_115081_0_0_1"/>
<dbReference type="VEuPathDB" id="VectorBase:CPIJ010154"/>
<sequence length="183" mass="20633">MVRSTVVVVAIQLLAVTSTVTAIEAMFEGFNKCEPNGILECRLRVRKINRTTAALFGTIDLKVEMSDHIETAIEAFHSPLGNNQFNKYPMKIGPVGMCQFVAVYWADYYSYMARYIENLLEPGVCPIGARLISFNDMILDGKMLPQVVPTGLWKLLWRGRDTNNPEVAFELEFVAKIYVDGFL</sequence>
<evidence type="ECO:0000313" key="3">
    <source>
        <dbReference type="EnsemblMetazoa" id="CPIJ010154-PA"/>
    </source>
</evidence>
<dbReference type="OMA" id="DECPISV"/>
<dbReference type="OrthoDB" id="7755558at2759"/>
<accession>B0WTH8</accession>
<dbReference type="AlphaFoldDB" id="B0WTH8"/>
<dbReference type="PANTHER" id="PTHR21112:SF0">
    <property type="entry name" value="CHEMOSENSORY PROTEIN A 29A-RELATED"/>
    <property type="match status" value="1"/>
</dbReference>
<protein>
    <recommendedName>
        <fullName evidence="5">MD-2-related lipid-recognition domain-containing protein</fullName>
    </recommendedName>
</protein>
<dbReference type="KEGG" id="cqu:CpipJ_CPIJ010154"/>
<dbReference type="EMBL" id="DS232086">
    <property type="protein sequence ID" value="EDS34419.1"/>
    <property type="molecule type" value="Genomic_DNA"/>
</dbReference>
<dbReference type="eggNOG" id="ENOG502RM63">
    <property type="taxonomic scope" value="Eukaryota"/>
</dbReference>
<gene>
    <name evidence="3" type="primary">6042962</name>
    <name evidence="2" type="ORF">CpipJ_CPIJ010154</name>
</gene>
<dbReference type="EnsemblMetazoa" id="CPIJ010154-RA">
    <property type="protein sequence ID" value="CPIJ010154-PA"/>
    <property type="gene ID" value="CPIJ010154"/>
</dbReference>
<evidence type="ECO:0008006" key="5">
    <source>
        <dbReference type="Google" id="ProtNLM"/>
    </source>
</evidence>
<reference evidence="2" key="1">
    <citation type="submission" date="2007-03" db="EMBL/GenBank/DDBJ databases">
        <title>Annotation of Culex pipiens quinquefasciatus.</title>
        <authorList>
            <consortium name="The Broad Institute Genome Sequencing Platform"/>
            <person name="Atkinson P.W."/>
            <person name="Hemingway J."/>
            <person name="Christensen B.M."/>
            <person name="Higgs S."/>
            <person name="Kodira C."/>
            <person name="Hannick L."/>
            <person name="Megy K."/>
            <person name="O'Leary S."/>
            <person name="Pearson M."/>
            <person name="Haas B.J."/>
            <person name="Mauceli E."/>
            <person name="Wortman J.R."/>
            <person name="Lee N.H."/>
            <person name="Guigo R."/>
            <person name="Stanke M."/>
            <person name="Alvarado L."/>
            <person name="Amedeo P."/>
            <person name="Antoine C.H."/>
            <person name="Arensburger P."/>
            <person name="Bidwell S.L."/>
            <person name="Crawford M."/>
            <person name="Camaro F."/>
            <person name="Devon K."/>
            <person name="Engels R."/>
            <person name="Hammond M."/>
            <person name="Howarth C."/>
            <person name="Koehrsen M."/>
            <person name="Lawson D."/>
            <person name="Montgomery P."/>
            <person name="Nene V."/>
            <person name="Nusbaum C."/>
            <person name="Puiu D."/>
            <person name="Romero-Severson J."/>
            <person name="Severson D.W."/>
            <person name="Shumway M."/>
            <person name="Sisk P."/>
            <person name="Stolte C."/>
            <person name="Zeng Q."/>
            <person name="Eisenstadt E."/>
            <person name="Fraser-Liggett C."/>
            <person name="Strausberg R."/>
            <person name="Galagan J."/>
            <person name="Birren B."/>
            <person name="Collins F.H."/>
        </authorList>
    </citation>
    <scope>NUCLEOTIDE SEQUENCE [LARGE SCALE GENOMIC DNA]</scope>
    <source>
        <strain evidence="2">JHB</strain>
    </source>
</reference>
<keyword evidence="4" id="KW-1185">Reference proteome</keyword>
<evidence type="ECO:0000313" key="4">
    <source>
        <dbReference type="Proteomes" id="UP000002320"/>
    </source>
</evidence>
<dbReference type="InParanoid" id="B0WTH8"/>
<evidence type="ECO:0000313" key="2">
    <source>
        <dbReference type="EMBL" id="EDS34419.1"/>
    </source>
</evidence>
<name>B0WTH8_CULQU</name>
<proteinExistence type="predicted"/>
<keyword evidence="1" id="KW-0732">Signal</keyword>
<dbReference type="InterPro" id="IPR010512">
    <property type="entry name" value="DUF1091"/>
</dbReference>
<dbReference type="PANTHER" id="PTHR21112">
    <property type="entry name" value="CHEMOSENSORY PROTEIN A 29A-RELATED"/>
    <property type="match status" value="1"/>
</dbReference>
<dbReference type="STRING" id="7176.B0WTH8"/>
<evidence type="ECO:0000256" key="1">
    <source>
        <dbReference type="SAM" id="SignalP"/>
    </source>
</evidence>
<feature type="signal peptide" evidence="1">
    <location>
        <begin position="1"/>
        <end position="22"/>
    </location>
</feature>
<dbReference type="Pfam" id="PF06477">
    <property type="entry name" value="DUF1091"/>
    <property type="match status" value="1"/>
</dbReference>
<dbReference type="Proteomes" id="UP000002320">
    <property type="component" value="Unassembled WGS sequence"/>
</dbReference>